<evidence type="ECO:0000313" key="3">
    <source>
        <dbReference type="WBParaSite" id="SSLN_0001499901-mRNA-1"/>
    </source>
</evidence>
<dbReference type="AlphaFoldDB" id="A0A183TDA4"/>
<protein>
    <submittedName>
        <fullName evidence="3">Secreted protein</fullName>
    </submittedName>
</protein>
<organism evidence="3">
    <name type="scientific">Schistocephalus solidus</name>
    <name type="common">Tapeworm</name>
    <dbReference type="NCBI Taxonomy" id="70667"/>
    <lineage>
        <taxon>Eukaryota</taxon>
        <taxon>Metazoa</taxon>
        <taxon>Spiralia</taxon>
        <taxon>Lophotrochozoa</taxon>
        <taxon>Platyhelminthes</taxon>
        <taxon>Cestoda</taxon>
        <taxon>Eucestoda</taxon>
        <taxon>Diphyllobothriidea</taxon>
        <taxon>Diphyllobothriidae</taxon>
        <taxon>Schistocephalus</taxon>
    </lineage>
</organism>
<dbReference type="Proteomes" id="UP000275846">
    <property type="component" value="Unassembled WGS sequence"/>
</dbReference>
<accession>A0A183TDA4</accession>
<reference evidence="1 2" key="2">
    <citation type="submission" date="2018-11" db="EMBL/GenBank/DDBJ databases">
        <authorList>
            <consortium name="Pathogen Informatics"/>
        </authorList>
    </citation>
    <scope>NUCLEOTIDE SEQUENCE [LARGE SCALE GENOMIC DNA]</scope>
    <source>
        <strain evidence="1 2">NST_G2</strain>
    </source>
</reference>
<name>A0A183TDA4_SCHSO</name>
<sequence>MTANKPEMAIPVSLVFVGSPLSTYATSRYATACEGSSLSSRAQRNYMFLKQIGDPTLHHIPDHIRQNNRARGSMVERKTQIPKVAGSNPRSATPGIGYDWLMKANKPEMAIPVSLVFVGSPLSTYATSRYATACFPLINICYKSLCDRLRGL</sequence>
<reference evidence="3" key="1">
    <citation type="submission" date="2016-06" db="UniProtKB">
        <authorList>
            <consortium name="WormBaseParasite"/>
        </authorList>
    </citation>
    <scope>IDENTIFICATION</scope>
</reference>
<evidence type="ECO:0000313" key="1">
    <source>
        <dbReference type="EMBL" id="VDM00838.1"/>
    </source>
</evidence>
<gene>
    <name evidence="1" type="ORF">SSLN_LOCUS14452</name>
</gene>
<dbReference type="WBParaSite" id="SSLN_0001499901-mRNA-1">
    <property type="protein sequence ID" value="SSLN_0001499901-mRNA-1"/>
    <property type="gene ID" value="SSLN_0001499901"/>
</dbReference>
<evidence type="ECO:0000313" key="2">
    <source>
        <dbReference type="Proteomes" id="UP000275846"/>
    </source>
</evidence>
<proteinExistence type="predicted"/>
<keyword evidence="2" id="KW-1185">Reference proteome</keyword>
<dbReference type="EMBL" id="UYSU01038992">
    <property type="protein sequence ID" value="VDM00838.1"/>
    <property type="molecule type" value="Genomic_DNA"/>
</dbReference>